<dbReference type="EMBL" id="RJUL01000003">
    <property type="protein sequence ID" value="ROQ28748.1"/>
    <property type="molecule type" value="Genomic_DNA"/>
</dbReference>
<proteinExistence type="predicted"/>
<protein>
    <recommendedName>
        <fullName evidence="3">DUF2170 family protein</fullName>
    </recommendedName>
</protein>
<name>A0A3N1PLK2_9GAMM</name>
<keyword evidence="2" id="KW-1185">Reference proteome</keyword>
<reference evidence="1 2" key="1">
    <citation type="submission" date="2018-11" db="EMBL/GenBank/DDBJ databases">
        <title>Genomic Encyclopedia of Type Strains, Phase IV (KMG-IV): sequencing the most valuable type-strain genomes for metagenomic binning, comparative biology and taxonomic classification.</title>
        <authorList>
            <person name="Goeker M."/>
        </authorList>
    </citation>
    <scope>NUCLEOTIDE SEQUENCE [LARGE SCALE GENOMIC DNA]</scope>
    <source>
        <strain evidence="1 2">DSM 21945</strain>
    </source>
</reference>
<evidence type="ECO:0000313" key="2">
    <source>
        <dbReference type="Proteomes" id="UP000268033"/>
    </source>
</evidence>
<dbReference type="Proteomes" id="UP000268033">
    <property type="component" value="Unassembled WGS sequence"/>
</dbReference>
<dbReference type="RefSeq" id="WP_123421132.1">
    <property type="nucleotide sequence ID" value="NZ_JBLXAC010000001.1"/>
</dbReference>
<organism evidence="1 2">
    <name type="scientific">Gallaecimonas pentaromativorans</name>
    <dbReference type="NCBI Taxonomy" id="584787"/>
    <lineage>
        <taxon>Bacteria</taxon>
        <taxon>Pseudomonadati</taxon>
        <taxon>Pseudomonadota</taxon>
        <taxon>Gammaproteobacteria</taxon>
        <taxon>Enterobacterales</taxon>
        <taxon>Gallaecimonadaceae</taxon>
        <taxon>Gallaecimonas</taxon>
    </lineage>
</organism>
<accession>A0A3N1PLK2</accession>
<evidence type="ECO:0008006" key="3">
    <source>
        <dbReference type="Google" id="ProtNLM"/>
    </source>
</evidence>
<evidence type="ECO:0000313" key="1">
    <source>
        <dbReference type="EMBL" id="ROQ28748.1"/>
    </source>
</evidence>
<comment type="caution">
    <text evidence="1">The sequence shown here is derived from an EMBL/GenBank/DDBJ whole genome shotgun (WGS) entry which is preliminary data.</text>
</comment>
<sequence>MPAPQPVTTDIIARHLNGLGRASHTGYSFDCLPISGEVEVLQIVVQGREELPVFLSVADDQVLVMSFLWDESEVLAERRLAMLETMLELNIPMPLSAFAKMGERFVIFGALSVHSSLFDIEHELVVLSDNTLDILDDMSHFLEAV</sequence>
<dbReference type="STRING" id="584787.GCA_001247655_00075"/>
<dbReference type="AlphaFoldDB" id="A0A3N1PLK2"/>
<dbReference type="InterPro" id="IPR019231">
    <property type="entry name" value="DUF2170"/>
</dbReference>
<gene>
    <name evidence="1" type="ORF">EDC28_103342</name>
</gene>
<dbReference type="Pfam" id="PF09938">
    <property type="entry name" value="DUF2170"/>
    <property type="match status" value="1"/>
</dbReference>
<dbReference type="OrthoDB" id="6196950at2"/>